<evidence type="ECO:0000313" key="4">
    <source>
        <dbReference type="Proteomes" id="UP000000262"/>
    </source>
</evidence>
<dbReference type="EMBL" id="CP000816">
    <property type="protein sequence ID" value="ABU81649.1"/>
    <property type="molecule type" value="Genomic_DNA"/>
</dbReference>
<dbReference type="GO" id="GO:0005829">
    <property type="term" value="C:cytosol"/>
    <property type="evidence" value="ECO:0007669"/>
    <property type="project" value="TreeGrafter"/>
</dbReference>
<proteinExistence type="predicted"/>
<dbReference type="GO" id="GO:0004049">
    <property type="term" value="F:anthranilate synthase activity"/>
    <property type="evidence" value="ECO:0007669"/>
    <property type="project" value="TreeGrafter"/>
</dbReference>
<dbReference type="CDD" id="cd01743">
    <property type="entry name" value="GATase1_Anthranilate_Synthase"/>
    <property type="match status" value="1"/>
</dbReference>
<dbReference type="STRING" id="453591.Igni_0466"/>
<sequence>MRPVLLVDHRDSFVHNVEQIIMEEGFAVATLRQEELSPSAAERLRPSAIVLSPGPGNPYAQKDKFETSIRIVNKFKGKVPILGICLGMQIINVALGGTLRKAKRVYHGVVDEIVVKDRGPLFFGLPERFPATRYHSLVVDELGEGLVVEALSLSDGEVMAVRHEELPLFGLQFHPESIGTLPAGQKIIRNFLALSKPLSLF</sequence>
<organism evidence="3 4">
    <name type="scientific">Ignicoccus hospitalis (strain KIN4/I / DSM 18386 / JCM 14125)</name>
    <dbReference type="NCBI Taxonomy" id="453591"/>
    <lineage>
        <taxon>Archaea</taxon>
        <taxon>Thermoproteota</taxon>
        <taxon>Thermoprotei</taxon>
        <taxon>Desulfurococcales</taxon>
        <taxon>Desulfurococcaceae</taxon>
        <taxon>Ignicoccus</taxon>
    </lineage>
</organism>
<evidence type="ECO:0000259" key="2">
    <source>
        <dbReference type="Pfam" id="PF00117"/>
    </source>
</evidence>
<accession>A8A9P7</accession>
<dbReference type="MEROPS" id="C26.955"/>
<name>A8A9P7_IGNH4</name>
<dbReference type="NCBIfam" id="TIGR00566">
    <property type="entry name" value="trpG_papA"/>
    <property type="match status" value="1"/>
</dbReference>
<dbReference type="PRINTS" id="PR00099">
    <property type="entry name" value="CPSGATASE"/>
</dbReference>
<dbReference type="PRINTS" id="PR00096">
    <property type="entry name" value="GATASE"/>
</dbReference>
<dbReference type="SUPFAM" id="SSF52317">
    <property type="entry name" value="Class I glutamine amidotransferase-like"/>
    <property type="match status" value="1"/>
</dbReference>
<dbReference type="PRINTS" id="PR00097">
    <property type="entry name" value="ANTSNTHASEII"/>
</dbReference>
<dbReference type="eggNOG" id="arCOG00086">
    <property type="taxonomic scope" value="Archaea"/>
</dbReference>
<evidence type="ECO:0000313" key="3">
    <source>
        <dbReference type="EMBL" id="ABU81649.1"/>
    </source>
</evidence>
<dbReference type="HOGENOM" id="CLU_014340_1_3_2"/>
<dbReference type="GeneID" id="5562850"/>
<dbReference type="InterPro" id="IPR017926">
    <property type="entry name" value="GATASE"/>
</dbReference>
<dbReference type="Proteomes" id="UP000000262">
    <property type="component" value="Chromosome"/>
</dbReference>
<dbReference type="InterPro" id="IPR050472">
    <property type="entry name" value="Anth_synth/Amidotransfase"/>
</dbReference>
<dbReference type="PANTHER" id="PTHR43418:SF4">
    <property type="entry name" value="MULTIFUNCTIONAL TRYPTOPHAN BIOSYNTHESIS PROTEIN"/>
    <property type="match status" value="1"/>
</dbReference>
<dbReference type="PROSITE" id="PS51273">
    <property type="entry name" value="GATASE_TYPE_1"/>
    <property type="match status" value="1"/>
</dbReference>
<dbReference type="RefSeq" id="WP_011998501.1">
    <property type="nucleotide sequence ID" value="NC_009776.1"/>
</dbReference>
<keyword evidence="4" id="KW-1185">Reference proteome</keyword>
<evidence type="ECO:0000256" key="1">
    <source>
        <dbReference type="ARBA" id="ARBA00022962"/>
    </source>
</evidence>
<dbReference type="Pfam" id="PF00117">
    <property type="entry name" value="GATase"/>
    <property type="match status" value="1"/>
</dbReference>
<dbReference type="GO" id="GO:0000162">
    <property type="term" value="P:L-tryptophan biosynthetic process"/>
    <property type="evidence" value="ECO:0007669"/>
    <property type="project" value="TreeGrafter"/>
</dbReference>
<reference evidence="3 4" key="1">
    <citation type="journal article" date="2008" name="Genome Biol.">
        <title>A genomic analysis of the archaeal system Ignicoccus hospitalis-Nanoarchaeum equitans.</title>
        <authorList>
            <person name="Podar M."/>
            <person name="Anderson I."/>
            <person name="Makarova K.S."/>
            <person name="Elkins J.G."/>
            <person name="Ivanova N."/>
            <person name="Wall M.A."/>
            <person name="Lykidis A."/>
            <person name="Mavromatis K."/>
            <person name="Sun H."/>
            <person name="Hudson M.E."/>
            <person name="Chen W."/>
            <person name="Deciu C."/>
            <person name="Hutchison D."/>
            <person name="Eads J.R."/>
            <person name="Anderson A."/>
            <person name="Fernandes F."/>
            <person name="Szeto E."/>
            <person name="Lapidus A."/>
            <person name="Kyrpides N.C."/>
            <person name="Saier M.H.Jr."/>
            <person name="Richardson P.M."/>
            <person name="Rachel R."/>
            <person name="Huber H."/>
            <person name="Eisen J.A."/>
            <person name="Koonin E.V."/>
            <person name="Keller M."/>
            <person name="Stetter K.O."/>
        </authorList>
    </citation>
    <scope>NUCLEOTIDE SEQUENCE [LARGE SCALE GENOMIC DNA]</scope>
    <source>
        <strain evidence="4">KIN4/I / DSM 18386 / JCM 14125</strain>
    </source>
</reference>
<dbReference type="Gene3D" id="3.40.50.880">
    <property type="match status" value="1"/>
</dbReference>
<keyword evidence="1" id="KW-0315">Glutamine amidotransferase</keyword>
<dbReference type="AlphaFoldDB" id="A8A9P7"/>
<gene>
    <name evidence="3" type="ordered locus">Igni_0466</name>
</gene>
<dbReference type="InterPro" id="IPR029062">
    <property type="entry name" value="Class_I_gatase-like"/>
</dbReference>
<dbReference type="KEGG" id="iho:Igni_0466"/>
<dbReference type="OrthoDB" id="3321at2157"/>
<dbReference type="PhylomeDB" id="A8A9P7"/>
<feature type="domain" description="Glutamine amidotransferase" evidence="2">
    <location>
        <begin position="5"/>
        <end position="192"/>
    </location>
</feature>
<dbReference type="PANTHER" id="PTHR43418">
    <property type="entry name" value="MULTIFUNCTIONAL TRYPTOPHAN BIOSYNTHESIS PROTEIN-RELATED"/>
    <property type="match status" value="1"/>
</dbReference>
<dbReference type="InterPro" id="IPR006221">
    <property type="entry name" value="TrpG/PapA_dom"/>
</dbReference>
<protein>
    <submittedName>
        <fullName evidence="3">Anthranilate synthase, component II</fullName>
    </submittedName>
</protein>